<evidence type="ECO:0000256" key="2">
    <source>
        <dbReference type="ARBA" id="ARBA00022741"/>
    </source>
</evidence>
<dbReference type="PROSITE" id="PS50893">
    <property type="entry name" value="ABC_TRANSPORTER_2"/>
    <property type="match status" value="1"/>
</dbReference>
<gene>
    <name evidence="5" type="ORF">OCV88_10745</name>
</gene>
<evidence type="ECO:0000256" key="3">
    <source>
        <dbReference type="ARBA" id="ARBA00022840"/>
    </source>
</evidence>
<proteinExistence type="predicted"/>
<dbReference type="RefSeq" id="WP_158425511.1">
    <property type="nucleotide sequence ID" value="NZ_JAOQJQ010000004.1"/>
</dbReference>
<dbReference type="InterPro" id="IPR003593">
    <property type="entry name" value="AAA+_ATPase"/>
</dbReference>
<dbReference type="InterPro" id="IPR050166">
    <property type="entry name" value="ABC_transporter_ATP-bind"/>
</dbReference>
<keyword evidence="6" id="KW-1185">Reference proteome</keyword>
<dbReference type="Pfam" id="PF00005">
    <property type="entry name" value="ABC_tran"/>
    <property type="match status" value="1"/>
</dbReference>
<keyword evidence="1" id="KW-0813">Transport</keyword>
<dbReference type="Gene3D" id="3.40.50.300">
    <property type="entry name" value="P-loop containing nucleotide triphosphate hydrolases"/>
    <property type="match status" value="1"/>
</dbReference>
<reference evidence="5 6" key="1">
    <citation type="journal article" date="2021" name="ISME Commun">
        <title>Automated analysis of genomic sequences facilitates high-throughput and comprehensive description of bacteria.</title>
        <authorList>
            <person name="Hitch T.C.A."/>
        </authorList>
    </citation>
    <scope>NUCLEOTIDE SEQUENCE [LARGE SCALE GENOMIC DNA]</scope>
    <source>
        <strain evidence="5 6">Sanger_109</strain>
    </source>
</reference>
<dbReference type="PANTHER" id="PTHR42788">
    <property type="entry name" value="TAURINE IMPORT ATP-BINDING PROTEIN-RELATED"/>
    <property type="match status" value="1"/>
</dbReference>
<evidence type="ECO:0000259" key="4">
    <source>
        <dbReference type="PROSITE" id="PS50893"/>
    </source>
</evidence>
<dbReference type="InterPro" id="IPR027417">
    <property type="entry name" value="P-loop_NTPase"/>
</dbReference>
<keyword evidence="3 5" id="KW-0067">ATP-binding</keyword>
<protein>
    <submittedName>
        <fullName evidence="5">ATP-binding cassette domain-containing protein</fullName>
    </submittedName>
</protein>
<feature type="domain" description="ABC transporter" evidence="4">
    <location>
        <begin position="4"/>
        <end position="234"/>
    </location>
</feature>
<dbReference type="PANTHER" id="PTHR42788:SF13">
    <property type="entry name" value="ALIPHATIC SULFONATES IMPORT ATP-BINDING PROTEIN SSUB"/>
    <property type="match status" value="1"/>
</dbReference>
<evidence type="ECO:0000313" key="6">
    <source>
        <dbReference type="Proteomes" id="UP001652442"/>
    </source>
</evidence>
<dbReference type="SMART" id="SM00382">
    <property type="entry name" value="AAA"/>
    <property type="match status" value="1"/>
</dbReference>
<keyword evidence="2" id="KW-0547">Nucleotide-binding</keyword>
<dbReference type="GO" id="GO:0005524">
    <property type="term" value="F:ATP binding"/>
    <property type="evidence" value="ECO:0007669"/>
    <property type="project" value="UniProtKB-KW"/>
</dbReference>
<organism evidence="5 6">
    <name type="scientific">Brotonthovivens ammoniilytica</name>
    <dbReference type="NCBI Taxonomy" id="2981725"/>
    <lineage>
        <taxon>Bacteria</taxon>
        <taxon>Bacillati</taxon>
        <taxon>Bacillota</taxon>
        <taxon>Clostridia</taxon>
        <taxon>Lachnospirales</taxon>
        <taxon>Lachnospiraceae</taxon>
        <taxon>Brotonthovivens</taxon>
    </lineage>
</organism>
<dbReference type="InterPro" id="IPR003439">
    <property type="entry name" value="ABC_transporter-like_ATP-bd"/>
</dbReference>
<dbReference type="EMBL" id="JAOQJQ010000004">
    <property type="protein sequence ID" value="MCU6762806.1"/>
    <property type="molecule type" value="Genomic_DNA"/>
</dbReference>
<dbReference type="Proteomes" id="UP001652442">
    <property type="component" value="Unassembled WGS sequence"/>
</dbReference>
<evidence type="ECO:0000256" key="1">
    <source>
        <dbReference type="ARBA" id="ARBA00022448"/>
    </source>
</evidence>
<comment type="caution">
    <text evidence="5">The sequence shown here is derived from an EMBL/GenBank/DDBJ whole genome shotgun (WGS) entry which is preliminary data.</text>
</comment>
<accession>A0ABT2TLW8</accession>
<sequence length="259" mass="29282">MYHLQHVDAVHCTESSKKIKVLSDLTLDICQGDRITIVGPLGSGKSTLLHLLAGLHPAENGVLLYKGEVLKKTPEDVAVVLQDHGLLEWKTVYRNAVLGLELNGNLTPDTERLAIEVLTQLNLLVFKDCYPRELTVGQRQLAALARALVMHPKTLLLDEPLSELDISLQESAENLLLEFLKQRDFTMVCITHSIEEAVFLGQKIWLMEYPGIVGEIVENPHPENSGFRESHQFFEMCRRLKQKVISREGSGEQKERIWK</sequence>
<evidence type="ECO:0000313" key="5">
    <source>
        <dbReference type="EMBL" id="MCU6762806.1"/>
    </source>
</evidence>
<dbReference type="SUPFAM" id="SSF52540">
    <property type="entry name" value="P-loop containing nucleoside triphosphate hydrolases"/>
    <property type="match status" value="1"/>
</dbReference>
<name>A0ABT2TLW8_9FIRM</name>